<sequence>MPNLIFQLTYIAWLVRCSATVDTGTGWEAPLPSQLSFWGFVHALFAIAREAQSGHKAACASGSIAESPTAPAGLEGTDPSCEGVNRLQSKTAGEMAKMHKFCMAFEEVLRECAVATCRGR</sequence>
<name>A0A7S4BQ78_CHRCT</name>
<evidence type="ECO:0008006" key="3">
    <source>
        <dbReference type="Google" id="ProtNLM"/>
    </source>
</evidence>
<dbReference type="AlphaFoldDB" id="A0A7S4BQ78"/>
<dbReference type="EMBL" id="HBIZ01040535">
    <property type="protein sequence ID" value="CAE0773263.1"/>
    <property type="molecule type" value="Transcribed_RNA"/>
</dbReference>
<feature type="signal peptide" evidence="1">
    <location>
        <begin position="1"/>
        <end position="19"/>
    </location>
</feature>
<gene>
    <name evidence="2" type="ORF">PCAR00345_LOCUS25875</name>
</gene>
<evidence type="ECO:0000256" key="1">
    <source>
        <dbReference type="SAM" id="SignalP"/>
    </source>
</evidence>
<proteinExistence type="predicted"/>
<organism evidence="2">
    <name type="scientific">Chrysotila carterae</name>
    <name type="common">Marine alga</name>
    <name type="synonym">Syracosphaera carterae</name>
    <dbReference type="NCBI Taxonomy" id="13221"/>
    <lineage>
        <taxon>Eukaryota</taxon>
        <taxon>Haptista</taxon>
        <taxon>Haptophyta</taxon>
        <taxon>Prymnesiophyceae</taxon>
        <taxon>Isochrysidales</taxon>
        <taxon>Isochrysidaceae</taxon>
        <taxon>Chrysotila</taxon>
    </lineage>
</organism>
<keyword evidence="1" id="KW-0732">Signal</keyword>
<reference evidence="2" key="1">
    <citation type="submission" date="2021-01" db="EMBL/GenBank/DDBJ databases">
        <authorList>
            <person name="Corre E."/>
            <person name="Pelletier E."/>
            <person name="Niang G."/>
            <person name="Scheremetjew M."/>
            <person name="Finn R."/>
            <person name="Kale V."/>
            <person name="Holt S."/>
            <person name="Cochrane G."/>
            <person name="Meng A."/>
            <person name="Brown T."/>
            <person name="Cohen L."/>
        </authorList>
    </citation>
    <scope>NUCLEOTIDE SEQUENCE</scope>
    <source>
        <strain evidence="2">CCMP645</strain>
    </source>
</reference>
<accession>A0A7S4BQ78</accession>
<evidence type="ECO:0000313" key="2">
    <source>
        <dbReference type="EMBL" id="CAE0773263.1"/>
    </source>
</evidence>
<protein>
    <recommendedName>
        <fullName evidence="3">Secreted protein</fullName>
    </recommendedName>
</protein>
<feature type="chain" id="PRO_5030940560" description="Secreted protein" evidence="1">
    <location>
        <begin position="20"/>
        <end position="120"/>
    </location>
</feature>